<accession>A0AAV9RX63</accession>
<proteinExistence type="predicted"/>
<evidence type="ECO:0000256" key="1">
    <source>
        <dbReference type="SAM" id="MobiDB-lite"/>
    </source>
</evidence>
<feature type="compositionally biased region" description="Polar residues" evidence="1">
    <location>
        <begin position="25"/>
        <end position="46"/>
    </location>
</feature>
<sequence length="189" mass="21059">MEPEDRDGGSLLQDSDRRSTPGMHPTSTIIRSSLPSGETGSKTPVGTTRCAPSFHSYQSLPDWMGRHTWETPRTPLGACQEKHHEHCLTIIEGHVKLSFHFKTGSEISLMCSILFEKVSRAMLSLSKPFQGKTCDVSVISHTQDRSCITSWVGLDITLQDMTLVHPIYRCTLDTEPFPGGQDLQDSYHT</sequence>
<name>A0AAV9RX63_9TELE</name>
<reference evidence="2 3" key="1">
    <citation type="submission" date="2021-06" db="EMBL/GenBank/DDBJ databases">
        <authorList>
            <person name="Palmer J.M."/>
        </authorList>
    </citation>
    <scope>NUCLEOTIDE SEQUENCE [LARGE SCALE GENOMIC DNA]</scope>
    <source>
        <strain evidence="2 3">MEX-2019</strain>
        <tissue evidence="2">Muscle</tissue>
    </source>
</reference>
<organism evidence="2 3">
    <name type="scientific">Crenichthys baileyi</name>
    <name type="common">White River springfish</name>
    <dbReference type="NCBI Taxonomy" id="28760"/>
    <lineage>
        <taxon>Eukaryota</taxon>
        <taxon>Metazoa</taxon>
        <taxon>Chordata</taxon>
        <taxon>Craniata</taxon>
        <taxon>Vertebrata</taxon>
        <taxon>Euteleostomi</taxon>
        <taxon>Actinopterygii</taxon>
        <taxon>Neopterygii</taxon>
        <taxon>Teleostei</taxon>
        <taxon>Neoteleostei</taxon>
        <taxon>Acanthomorphata</taxon>
        <taxon>Ovalentaria</taxon>
        <taxon>Atherinomorphae</taxon>
        <taxon>Cyprinodontiformes</taxon>
        <taxon>Goodeidae</taxon>
        <taxon>Crenichthys</taxon>
    </lineage>
</organism>
<protein>
    <submittedName>
        <fullName evidence="2">Uncharacterized protein</fullName>
    </submittedName>
</protein>
<dbReference type="AlphaFoldDB" id="A0AAV9RX63"/>
<evidence type="ECO:0000313" key="3">
    <source>
        <dbReference type="Proteomes" id="UP001311232"/>
    </source>
</evidence>
<comment type="caution">
    <text evidence="2">The sequence shown here is derived from an EMBL/GenBank/DDBJ whole genome shotgun (WGS) entry which is preliminary data.</text>
</comment>
<dbReference type="EMBL" id="JAHHUM010001205">
    <property type="protein sequence ID" value="KAK5613546.1"/>
    <property type="molecule type" value="Genomic_DNA"/>
</dbReference>
<gene>
    <name evidence="2" type="ORF">CRENBAI_020043</name>
</gene>
<evidence type="ECO:0000313" key="2">
    <source>
        <dbReference type="EMBL" id="KAK5613546.1"/>
    </source>
</evidence>
<keyword evidence="3" id="KW-1185">Reference proteome</keyword>
<feature type="region of interest" description="Disordered" evidence="1">
    <location>
        <begin position="1"/>
        <end position="48"/>
    </location>
</feature>
<dbReference type="Proteomes" id="UP001311232">
    <property type="component" value="Unassembled WGS sequence"/>
</dbReference>